<keyword evidence="11" id="KW-1185">Reference proteome</keyword>
<keyword evidence="2" id="KW-1003">Cell membrane</keyword>
<protein>
    <recommendedName>
        <fullName evidence="9">Copper acquisition factor BIM1-like domain-containing protein</fullName>
    </recommendedName>
</protein>
<dbReference type="GO" id="GO:0005886">
    <property type="term" value="C:plasma membrane"/>
    <property type="evidence" value="ECO:0007669"/>
    <property type="project" value="UniProtKB-SubCell"/>
</dbReference>
<keyword evidence="3" id="KW-0336">GPI-anchor</keyword>
<keyword evidence="4 8" id="KW-0732">Signal</keyword>
<evidence type="ECO:0000313" key="10">
    <source>
        <dbReference type="EMBL" id="CZR62564.1"/>
    </source>
</evidence>
<comment type="subcellular location">
    <subcellularLocation>
        <location evidence="1">Cell membrane</location>
        <topology evidence="1">Lipid-anchor</topology>
        <topology evidence="1">GPI-anchor</topology>
    </subcellularLocation>
</comment>
<evidence type="ECO:0000256" key="5">
    <source>
        <dbReference type="ARBA" id="ARBA00023136"/>
    </source>
</evidence>
<evidence type="ECO:0000313" key="11">
    <source>
        <dbReference type="Proteomes" id="UP000184330"/>
    </source>
</evidence>
<dbReference type="EMBL" id="FJOG01000021">
    <property type="protein sequence ID" value="CZR62564.1"/>
    <property type="molecule type" value="Genomic_DNA"/>
</dbReference>
<feature type="domain" description="Copper acquisition factor BIM1-like" evidence="9">
    <location>
        <begin position="19"/>
        <end position="126"/>
    </location>
</feature>
<feature type="signal peptide" evidence="8">
    <location>
        <begin position="1"/>
        <end position="19"/>
    </location>
</feature>
<reference evidence="10 11" key="1">
    <citation type="submission" date="2016-03" db="EMBL/GenBank/DDBJ databases">
        <authorList>
            <person name="Ploux O."/>
        </authorList>
    </citation>
    <scope>NUCLEOTIDE SEQUENCE [LARGE SCALE GENOMIC DNA]</scope>
    <source>
        <strain evidence="10 11">UAMH 11012</strain>
    </source>
</reference>
<name>A0A1L7XC05_9HELO</name>
<evidence type="ECO:0000256" key="4">
    <source>
        <dbReference type="ARBA" id="ARBA00022729"/>
    </source>
</evidence>
<dbReference type="PANTHER" id="PTHR34992:SF1">
    <property type="entry name" value="COPPER ACQUISITION FACTOR BIM1-LIKE DOMAIN-CONTAINING PROTEIN"/>
    <property type="match status" value="1"/>
</dbReference>
<dbReference type="OrthoDB" id="2146436at2759"/>
<dbReference type="CDD" id="cd21176">
    <property type="entry name" value="LPMO_auxiliary-like"/>
    <property type="match status" value="1"/>
</dbReference>
<dbReference type="Proteomes" id="UP000184330">
    <property type="component" value="Unassembled WGS sequence"/>
</dbReference>
<dbReference type="Pfam" id="PF20238">
    <property type="entry name" value="BIM1-like_dom"/>
    <property type="match status" value="1"/>
</dbReference>
<evidence type="ECO:0000256" key="2">
    <source>
        <dbReference type="ARBA" id="ARBA00022475"/>
    </source>
</evidence>
<gene>
    <name evidence="10" type="ORF">PAC_12461</name>
</gene>
<dbReference type="AlphaFoldDB" id="A0A1L7XC05"/>
<dbReference type="PANTHER" id="PTHR34992">
    <property type="entry name" value="HYPHAL ANASTAMOSIS-7 PROTEIN"/>
    <property type="match status" value="1"/>
</dbReference>
<keyword evidence="6" id="KW-0325">Glycoprotein</keyword>
<evidence type="ECO:0000259" key="9">
    <source>
        <dbReference type="Pfam" id="PF20238"/>
    </source>
</evidence>
<dbReference type="InterPro" id="IPR046530">
    <property type="entry name" value="BIM1-like_dom"/>
</dbReference>
<keyword evidence="7" id="KW-0449">Lipoprotein</keyword>
<evidence type="ECO:0000256" key="7">
    <source>
        <dbReference type="ARBA" id="ARBA00023288"/>
    </source>
</evidence>
<evidence type="ECO:0000256" key="8">
    <source>
        <dbReference type="SAM" id="SignalP"/>
    </source>
</evidence>
<evidence type="ECO:0000256" key="1">
    <source>
        <dbReference type="ARBA" id="ARBA00004609"/>
    </source>
</evidence>
<keyword evidence="5" id="KW-0472">Membrane</keyword>
<proteinExistence type="predicted"/>
<sequence length="131" mass="14024">MQTPNLLAALAALLHLTTAHFLLISPPCGFSDDTIATFPFRGFYTVSANRTLFPISAGQIALEMADASADIEVLIGIGNNVGHGFNQVIRKTFRQSGEGDFCMTGFELDKSLNVMNATIQVITSNEDGADL</sequence>
<evidence type="ECO:0000256" key="6">
    <source>
        <dbReference type="ARBA" id="ARBA00023180"/>
    </source>
</evidence>
<dbReference type="InterPro" id="IPR046936">
    <property type="entry name" value="BIM1-like"/>
</dbReference>
<evidence type="ECO:0000256" key="3">
    <source>
        <dbReference type="ARBA" id="ARBA00022622"/>
    </source>
</evidence>
<dbReference type="GO" id="GO:0098552">
    <property type="term" value="C:side of membrane"/>
    <property type="evidence" value="ECO:0007669"/>
    <property type="project" value="UniProtKB-KW"/>
</dbReference>
<organism evidence="10 11">
    <name type="scientific">Phialocephala subalpina</name>
    <dbReference type="NCBI Taxonomy" id="576137"/>
    <lineage>
        <taxon>Eukaryota</taxon>
        <taxon>Fungi</taxon>
        <taxon>Dikarya</taxon>
        <taxon>Ascomycota</taxon>
        <taxon>Pezizomycotina</taxon>
        <taxon>Leotiomycetes</taxon>
        <taxon>Helotiales</taxon>
        <taxon>Mollisiaceae</taxon>
        <taxon>Phialocephala</taxon>
        <taxon>Phialocephala fortinii species complex</taxon>
    </lineage>
</organism>
<feature type="chain" id="PRO_5013267672" description="Copper acquisition factor BIM1-like domain-containing protein" evidence="8">
    <location>
        <begin position="20"/>
        <end position="131"/>
    </location>
</feature>
<accession>A0A1L7XC05</accession>